<protein>
    <submittedName>
        <fullName evidence="2">Uncharacterized protein</fullName>
    </submittedName>
</protein>
<keyword evidence="3" id="KW-1185">Reference proteome</keyword>
<evidence type="ECO:0000313" key="2">
    <source>
        <dbReference type="EMBL" id="UOE43026.1"/>
    </source>
</evidence>
<evidence type="ECO:0000256" key="1">
    <source>
        <dbReference type="SAM" id="SignalP"/>
    </source>
</evidence>
<organism evidence="2 3">
    <name type="scientific">Agromyces larvae</name>
    <dbReference type="NCBI Taxonomy" id="2929802"/>
    <lineage>
        <taxon>Bacteria</taxon>
        <taxon>Bacillati</taxon>
        <taxon>Actinomycetota</taxon>
        <taxon>Actinomycetes</taxon>
        <taxon>Micrococcales</taxon>
        <taxon>Microbacteriaceae</taxon>
        <taxon>Agromyces</taxon>
    </lineage>
</organism>
<proteinExistence type="predicted"/>
<dbReference type="Proteomes" id="UP000832097">
    <property type="component" value="Chromosome"/>
</dbReference>
<feature type="signal peptide" evidence="1">
    <location>
        <begin position="1"/>
        <end position="21"/>
    </location>
</feature>
<dbReference type="PROSITE" id="PS51257">
    <property type="entry name" value="PROKAR_LIPOPROTEIN"/>
    <property type="match status" value="1"/>
</dbReference>
<dbReference type="EMBL" id="CP094528">
    <property type="protein sequence ID" value="UOE43026.1"/>
    <property type="molecule type" value="Genomic_DNA"/>
</dbReference>
<reference evidence="2 3" key="1">
    <citation type="submission" date="2022-03" db="EMBL/GenBank/DDBJ databases">
        <title>Mucilaginibacter sp. isolated from the gut of Protaetia brevitarsis seulensis larvae.</title>
        <authorList>
            <person name="Won M."/>
            <person name="Kim S.-J."/>
            <person name="Kwon S.-W."/>
        </authorList>
    </citation>
    <scope>NUCLEOTIDE SEQUENCE [LARGE SCALE GENOMIC DNA]</scope>
    <source>
        <strain evidence="2 3">CFWR-12</strain>
    </source>
</reference>
<keyword evidence="1" id="KW-0732">Signal</keyword>
<name>A0ABY4BUY6_9MICO</name>
<dbReference type="RefSeq" id="WP_243553991.1">
    <property type="nucleotide sequence ID" value="NZ_CP094528.1"/>
</dbReference>
<sequence>MHAWTRVAYALGVACASVVLAGCGASPDRAAMSSAPGSPSAEPEPAWLTFSTADGLASWQLPADWTVLPPGPDPDGQGTMAYEILNADGESRLSYAHKIWGIGGPGCDPSSMPTYPYARLDETAMTIPPDSLGVAPTVAFETLDQGDHVVAGLGSTVAPTAGREACDNSIDHLVFEPGEVGAVSFSAHFEHASVPSSLEFADLDEARAYRESDEYRTIVRIISSLSFDPIDPSAPAATAMPDVPTVESSPLAGDYVVAARPDDCGTFPLTGQILTVSGAEASLTTPGQVLHGTLTRISTVWEVHVEADDGMTVVVLDGNVVDGSFVGSGASSGVFGSGDVGWFCAIRSFTASPAAPATGRPPTDVSCSADQLGAVQALLGAGTSIDPSAQFCDRDWMVLGVIGSSGDEHTTRLHLVAGSWAVAAWEDACAFEFFDLADPSLGPQMTDPYHGPLPQALVPPGCFSN</sequence>
<gene>
    <name evidence="2" type="ORF">MTO99_12605</name>
</gene>
<accession>A0ABY4BUY6</accession>
<evidence type="ECO:0000313" key="3">
    <source>
        <dbReference type="Proteomes" id="UP000832097"/>
    </source>
</evidence>
<feature type="chain" id="PRO_5046132225" evidence="1">
    <location>
        <begin position="22"/>
        <end position="465"/>
    </location>
</feature>